<evidence type="ECO:0000256" key="3">
    <source>
        <dbReference type="ARBA" id="ARBA00022741"/>
    </source>
</evidence>
<comment type="similarity">
    <text evidence="1">Belongs to the ABC transporter superfamily.</text>
</comment>
<evidence type="ECO:0000256" key="2">
    <source>
        <dbReference type="ARBA" id="ARBA00022448"/>
    </source>
</evidence>
<dbReference type="InterPro" id="IPR003439">
    <property type="entry name" value="ABC_transporter-like_ATP-bd"/>
</dbReference>
<dbReference type="SMART" id="SM00382">
    <property type="entry name" value="AAA"/>
    <property type="match status" value="1"/>
</dbReference>
<protein>
    <submittedName>
        <fullName evidence="6">Fe(3+) dicitrate transport ATP-binding protein FecE</fullName>
    </submittedName>
</protein>
<dbReference type="SUPFAM" id="SSF52540">
    <property type="entry name" value="P-loop containing nucleoside triphosphate hydrolases"/>
    <property type="match status" value="1"/>
</dbReference>
<evidence type="ECO:0000259" key="5">
    <source>
        <dbReference type="PROSITE" id="PS50893"/>
    </source>
</evidence>
<dbReference type="Gene3D" id="3.40.50.300">
    <property type="entry name" value="P-loop containing nucleotide triphosphate hydrolases"/>
    <property type="match status" value="1"/>
</dbReference>
<feature type="domain" description="ABC transporter" evidence="5">
    <location>
        <begin position="9"/>
        <end position="242"/>
    </location>
</feature>
<dbReference type="GO" id="GO:0016887">
    <property type="term" value="F:ATP hydrolysis activity"/>
    <property type="evidence" value="ECO:0007669"/>
    <property type="project" value="InterPro"/>
</dbReference>
<keyword evidence="2" id="KW-0813">Transport</keyword>
<dbReference type="Pfam" id="PF00005">
    <property type="entry name" value="ABC_tran"/>
    <property type="match status" value="1"/>
</dbReference>
<dbReference type="PANTHER" id="PTHR42734">
    <property type="entry name" value="METAL TRANSPORT SYSTEM ATP-BINDING PROTEIN TM_0124-RELATED"/>
    <property type="match status" value="1"/>
</dbReference>
<dbReference type="InterPro" id="IPR027417">
    <property type="entry name" value="P-loop_NTPase"/>
</dbReference>
<organism evidence="6 7">
    <name type="scientific">Candidatus Cardinium hertigii</name>
    <dbReference type="NCBI Taxonomy" id="247481"/>
    <lineage>
        <taxon>Bacteria</taxon>
        <taxon>Pseudomonadati</taxon>
        <taxon>Bacteroidota</taxon>
        <taxon>Cytophagia</taxon>
        <taxon>Cytophagales</taxon>
        <taxon>Amoebophilaceae</taxon>
        <taxon>Candidatus Cardinium</taxon>
    </lineage>
</organism>
<sequence length="254" mass="28112">MKEQGNSIVEVAGLTVAYANSKVVLQEISFNLPSHKIIGIIGPNGAGKSTLLKAAMGLIAYQSGSIKLLGRAIDKVRRYISYVPQKETVDWDFPASVFDIALLGRYNRLGFFERPNKNDKAITMQCLEQVGMAHLAKRQIGELSGGQQQRVFLARALAQDATLYFMDEPFTGIDITTEKAIITLLKEMVAAGKTIVVVHHALGSVYDYFDWLVLLNHKLMAVGTTKEVFTARLLEKTYGSQFPCFRDYSNGCPL</sequence>
<dbReference type="InterPro" id="IPR050153">
    <property type="entry name" value="Metal_Ion_Import_ABC"/>
</dbReference>
<keyword evidence="4 6" id="KW-0067">ATP-binding</keyword>
<dbReference type="GO" id="GO:0005524">
    <property type="term" value="F:ATP binding"/>
    <property type="evidence" value="ECO:0007669"/>
    <property type="project" value="UniProtKB-KW"/>
</dbReference>
<dbReference type="FunFam" id="3.40.50.300:FF:000134">
    <property type="entry name" value="Iron-enterobactin ABC transporter ATP-binding protein"/>
    <property type="match status" value="1"/>
</dbReference>
<evidence type="ECO:0000313" key="7">
    <source>
        <dbReference type="Proteomes" id="UP000245872"/>
    </source>
</evidence>
<dbReference type="CDD" id="cd03235">
    <property type="entry name" value="ABC_Metallic_Cations"/>
    <property type="match status" value="1"/>
</dbReference>
<keyword evidence="7" id="KW-1185">Reference proteome</keyword>
<evidence type="ECO:0000256" key="1">
    <source>
        <dbReference type="ARBA" id="ARBA00005417"/>
    </source>
</evidence>
<dbReference type="Proteomes" id="UP000245872">
    <property type="component" value="Chromosome"/>
</dbReference>
<evidence type="ECO:0000313" key="6">
    <source>
        <dbReference type="EMBL" id="AWN81465.1"/>
    </source>
</evidence>
<dbReference type="AlphaFoldDB" id="A0A2Z3LFW8"/>
<dbReference type="RefSeq" id="WP_109996922.1">
    <property type="nucleotide sequence ID" value="NZ_CP029619.1"/>
</dbReference>
<dbReference type="PROSITE" id="PS00211">
    <property type="entry name" value="ABC_TRANSPORTER_1"/>
    <property type="match status" value="1"/>
</dbReference>
<dbReference type="InterPro" id="IPR017871">
    <property type="entry name" value="ABC_transporter-like_CS"/>
</dbReference>
<dbReference type="PANTHER" id="PTHR42734:SF5">
    <property type="entry name" value="IRON TRANSPORT SYSTEM ATP-BINDING PROTEIN HI_0361-RELATED"/>
    <property type="match status" value="1"/>
</dbReference>
<gene>
    <name evidence="6" type="primary">fecE</name>
    <name evidence="6" type="ORF">DK880_00128</name>
</gene>
<dbReference type="PROSITE" id="PS50893">
    <property type="entry name" value="ABC_TRANSPORTER_2"/>
    <property type="match status" value="1"/>
</dbReference>
<reference evidence="6 7" key="1">
    <citation type="submission" date="2018-05" db="EMBL/GenBank/DDBJ databases">
        <title>Candidatus Cardinium hertigii Genome Assembly.</title>
        <authorList>
            <person name="Showmaker K.C."/>
            <person name="Walden K.O."/>
            <person name="Fields C.J."/>
            <person name="Lambert K.N."/>
            <person name="Hudson M.E."/>
        </authorList>
    </citation>
    <scope>NUCLEOTIDE SEQUENCE [LARGE SCALE GENOMIC DNA]</scope>
    <source>
        <strain evidence="7">cHgTN10</strain>
    </source>
</reference>
<evidence type="ECO:0000256" key="4">
    <source>
        <dbReference type="ARBA" id="ARBA00022840"/>
    </source>
</evidence>
<dbReference type="EMBL" id="CP029619">
    <property type="protein sequence ID" value="AWN81465.1"/>
    <property type="molecule type" value="Genomic_DNA"/>
</dbReference>
<keyword evidence="3" id="KW-0547">Nucleotide-binding</keyword>
<name>A0A2Z3LFW8_9BACT</name>
<dbReference type="KEGG" id="cher:DK880_00128"/>
<dbReference type="InterPro" id="IPR003593">
    <property type="entry name" value="AAA+_ATPase"/>
</dbReference>
<dbReference type="OrthoDB" id="9806726at2"/>
<proteinExistence type="inferred from homology"/>
<accession>A0A2Z3LFW8</accession>